<dbReference type="Pfam" id="PF01609">
    <property type="entry name" value="DDE_Tnp_1"/>
    <property type="match status" value="1"/>
</dbReference>
<dbReference type="GO" id="GO:0006313">
    <property type="term" value="P:DNA transposition"/>
    <property type="evidence" value="ECO:0007669"/>
    <property type="project" value="InterPro"/>
</dbReference>
<sequence>MRNIIYNVMFKLYTIGNIKTSGRNLKNEFASYLDVIFYVLTTGIPWRAIKGAKLHFTTYHKFFQKLVGLAIFEMTYKILLLTYYKNDPDKIKNLFIDSTMIRNINGKDNTGKNPSDKNKNGNKITVLVNDIGIPISIHLATANVHDATLIDATVNSSIIKIIKSRIIGDKGYINPTVKNKLKRTANIKLIYPYRCNQKAKNTTFEKNLLNKRHIVENFFSWLKRNRRIQQRYDSKSDNYLNFIYLGLIVIISKKIF</sequence>
<feature type="domain" description="Transposase IS4-like" evidence="1">
    <location>
        <begin position="94"/>
        <end position="245"/>
    </location>
</feature>
<organism evidence="2">
    <name type="scientific">Barrevirus sp</name>
    <dbReference type="NCBI Taxonomy" id="2487763"/>
    <lineage>
        <taxon>Viruses</taxon>
        <taxon>Varidnaviria</taxon>
        <taxon>Bamfordvirae</taxon>
        <taxon>Nucleocytoviricota</taxon>
        <taxon>Megaviricetes</taxon>
        <taxon>Imitervirales</taxon>
        <taxon>Mimiviridae</taxon>
        <taxon>Klosneuvirinae</taxon>
    </lineage>
</organism>
<dbReference type="GO" id="GO:0004803">
    <property type="term" value="F:transposase activity"/>
    <property type="evidence" value="ECO:0007669"/>
    <property type="project" value="InterPro"/>
</dbReference>
<evidence type="ECO:0000313" key="2">
    <source>
        <dbReference type="EMBL" id="AYV76968.1"/>
    </source>
</evidence>
<name>A0A3G4ZPY9_9VIRU</name>
<dbReference type="GO" id="GO:0003677">
    <property type="term" value="F:DNA binding"/>
    <property type="evidence" value="ECO:0007669"/>
    <property type="project" value="InterPro"/>
</dbReference>
<gene>
    <name evidence="2" type="ORF">Barrevirus6_6</name>
</gene>
<dbReference type="EMBL" id="MK072003">
    <property type="protein sequence ID" value="AYV76968.1"/>
    <property type="molecule type" value="Genomic_DNA"/>
</dbReference>
<accession>A0A3G4ZPY9</accession>
<dbReference type="PANTHER" id="PTHR30007">
    <property type="entry name" value="PHP DOMAIN PROTEIN"/>
    <property type="match status" value="1"/>
</dbReference>
<protein>
    <recommendedName>
        <fullName evidence="1">Transposase IS4-like domain-containing protein</fullName>
    </recommendedName>
</protein>
<dbReference type="InterPro" id="IPR002559">
    <property type="entry name" value="Transposase_11"/>
</dbReference>
<reference evidence="2" key="1">
    <citation type="submission" date="2018-10" db="EMBL/GenBank/DDBJ databases">
        <title>Hidden diversity of soil giant viruses.</title>
        <authorList>
            <person name="Schulz F."/>
            <person name="Alteio L."/>
            <person name="Goudeau D."/>
            <person name="Ryan E.M."/>
            <person name="Malmstrom R.R."/>
            <person name="Blanchard J."/>
            <person name="Woyke T."/>
        </authorList>
    </citation>
    <scope>NUCLEOTIDE SEQUENCE</scope>
    <source>
        <strain evidence="2">BAV1</strain>
    </source>
</reference>
<evidence type="ECO:0000259" key="1">
    <source>
        <dbReference type="Pfam" id="PF01609"/>
    </source>
</evidence>
<dbReference type="NCBIfam" id="NF033580">
    <property type="entry name" value="transpos_IS5_3"/>
    <property type="match status" value="1"/>
</dbReference>
<proteinExistence type="predicted"/>